<dbReference type="SUPFAM" id="SSF54001">
    <property type="entry name" value="Cysteine proteinases"/>
    <property type="match status" value="1"/>
</dbReference>
<evidence type="ECO:0000256" key="4">
    <source>
        <dbReference type="ARBA" id="ARBA00022807"/>
    </source>
</evidence>
<keyword evidence="7" id="KW-1185">Reference proteome</keyword>
<feature type="domain" description="NlpC/P60" evidence="5">
    <location>
        <begin position="216"/>
        <end position="339"/>
    </location>
</feature>
<name>A0A1M4ZR83_9FIRM</name>
<reference evidence="7" key="1">
    <citation type="submission" date="2016-11" db="EMBL/GenBank/DDBJ databases">
        <authorList>
            <person name="Varghese N."/>
            <person name="Submissions S."/>
        </authorList>
    </citation>
    <scope>NUCLEOTIDE SEQUENCE [LARGE SCALE GENOMIC DNA]</scope>
    <source>
        <strain evidence="7">DSM 18095</strain>
    </source>
</reference>
<accession>A0A1M4ZR83</accession>
<dbReference type="PROSITE" id="PS51935">
    <property type="entry name" value="NLPC_P60"/>
    <property type="match status" value="1"/>
</dbReference>
<comment type="similarity">
    <text evidence="1">Belongs to the peptidase C40 family.</text>
</comment>
<dbReference type="PANTHER" id="PTHR47053">
    <property type="entry name" value="MUREIN DD-ENDOPEPTIDASE MEPH-RELATED"/>
    <property type="match status" value="1"/>
</dbReference>
<dbReference type="Pfam" id="PF00877">
    <property type="entry name" value="NLPC_P60"/>
    <property type="match status" value="1"/>
</dbReference>
<dbReference type="RefSeq" id="WP_072978053.1">
    <property type="nucleotide sequence ID" value="NZ_FQTY01000029.1"/>
</dbReference>
<dbReference type="Proteomes" id="UP000184114">
    <property type="component" value="Unassembled WGS sequence"/>
</dbReference>
<sequence length="341" mass="38405">MNNRKHKLPTTIVGICLIGLIGFKDTGIFVKEYLGTKEDGTKVVFSKEENVNIIKENDRVYIIERENTNYEVPKDNIIKVAQNYIVIKDTNILDKPEGNSIGLLTTNQVVQAIKYEENYGLFSTERGTKGYIKLSDVEIVEEENISYGISKVDKVLKNDKSFYTLIKGEMVSVKDFKDDIYTIIDEEGNEFKVGGRYIELRNTREKVTRGNVSKRAASVTKLIKTAYGELGKPYVSADTGKRGYDCSGFTYSMYLNVLGIKLNRSSSDQVKNGVEVKRDELIPGDLVFFRTTGKGIGHVGLYIGDNNMIHASSGRKQVTISSLDEAYYKARYVTGRRILNN</sequence>
<evidence type="ECO:0000313" key="6">
    <source>
        <dbReference type="EMBL" id="SHF20524.1"/>
    </source>
</evidence>
<gene>
    <name evidence="6" type="ORF">SAMN02745784_03161</name>
</gene>
<dbReference type="STRING" id="1123404.SAMN02745784_03161"/>
<evidence type="ECO:0000256" key="2">
    <source>
        <dbReference type="ARBA" id="ARBA00022670"/>
    </source>
</evidence>
<dbReference type="EMBL" id="FQTY01000029">
    <property type="protein sequence ID" value="SHF20524.1"/>
    <property type="molecule type" value="Genomic_DNA"/>
</dbReference>
<dbReference type="Gene3D" id="3.90.1720.10">
    <property type="entry name" value="endopeptidase domain like (from Nostoc punctiforme)"/>
    <property type="match status" value="1"/>
</dbReference>
<dbReference type="GeneID" id="90995232"/>
<evidence type="ECO:0000256" key="1">
    <source>
        <dbReference type="ARBA" id="ARBA00007074"/>
    </source>
</evidence>
<keyword evidence="2" id="KW-0645">Protease</keyword>
<protein>
    <submittedName>
        <fullName evidence="6">NlpC/P60 family protein</fullName>
    </submittedName>
</protein>
<keyword evidence="4" id="KW-0788">Thiol protease</keyword>
<evidence type="ECO:0000256" key="3">
    <source>
        <dbReference type="ARBA" id="ARBA00022801"/>
    </source>
</evidence>
<dbReference type="InterPro" id="IPR051202">
    <property type="entry name" value="Peptidase_C40"/>
</dbReference>
<dbReference type="GO" id="GO:0006508">
    <property type="term" value="P:proteolysis"/>
    <property type="evidence" value="ECO:0007669"/>
    <property type="project" value="UniProtKB-KW"/>
</dbReference>
<evidence type="ECO:0000259" key="5">
    <source>
        <dbReference type="PROSITE" id="PS51935"/>
    </source>
</evidence>
<proteinExistence type="inferred from homology"/>
<dbReference type="GO" id="GO:0008234">
    <property type="term" value="F:cysteine-type peptidase activity"/>
    <property type="evidence" value="ECO:0007669"/>
    <property type="project" value="UniProtKB-KW"/>
</dbReference>
<dbReference type="InterPro" id="IPR038765">
    <property type="entry name" value="Papain-like_cys_pep_sf"/>
</dbReference>
<evidence type="ECO:0000313" key="7">
    <source>
        <dbReference type="Proteomes" id="UP000184114"/>
    </source>
</evidence>
<dbReference type="AlphaFoldDB" id="A0A1M4ZR83"/>
<keyword evidence="3" id="KW-0378">Hydrolase</keyword>
<dbReference type="PANTHER" id="PTHR47053:SF1">
    <property type="entry name" value="MUREIN DD-ENDOPEPTIDASE MEPH-RELATED"/>
    <property type="match status" value="1"/>
</dbReference>
<organism evidence="6 7">
    <name type="scientific">Tissierella praeacuta DSM 18095</name>
    <dbReference type="NCBI Taxonomy" id="1123404"/>
    <lineage>
        <taxon>Bacteria</taxon>
        <taxon>Bacillati</taxon>
        <taxon>Bacillota</taxon>
        <taxon>Tissierellia</taxon>
        <taxon>Tissierellales</taxon>
        <taxon>Tissierellaceae</taxon>
        <taxon>Tissierella</taxon>
    </lineage>
</organism>
<dbReference type="InterPro" id="IPR000064">
    <property type="entry name" value="NLP_P60_dom"/>
</dbReference>